<evidence type="ECO:0000313" key="3">
    <source>
        <dbReference type="EMBL" id="ALP94129.1"/>
    </source>
</evidence>
<feature type="transmembrane region" description="Helical" evidence="2">
    <location>
        <begin position="86"/>
        <end position="110"/>
    </location>
</feature>
<evidence type="ECO:0000256" key="2">
    <source>
        <dbReference type="SAM" id="Phobius"/>
    </source>
</evidence>
<keyword evidence="2" id="KW-1133">Transmembrane helix</keyword>
<accession>A0A0S2W471</accession>
<gene>
    <name evidence="3" type="ORF">IB211_01738</name>
</gene>
<dbReference type="EMBL" id="CP011307">
    <property type="protein sequence ID" value="ALP94129.1"/>
    <property type="molecule type" value="Genomic_DNA"/>
</dbReference>
<dbReference type="RefSeq" id="WP_058117763.1">
    <property type="nucleotide sequence ID" value="NZ_CP011307.1"/>
</dbReference>
<reference evidence="3 4" key="1">
    <citation type="journal article" date="2015" name="Nat. Commun.">
        <title>Production of butyrate from lysine and the Amadori product fructoselysine by a human gut commensal.</title>
        <authorList>
            <person name="Bui T.P."/>
            <person name="Ritari J."/>
            <person name="Boeren S."/>
            <person name="de Waard P."/>
            <person name="Plugge C.M."/>
            <person name="de Vos W.M."/>
        </authorList>
    </citation>
    <scope>NUCLEOTIDE SEQUENCE [LARGE SCALE GENOMIC DNA]</scope>
    <source>
        <strain evidence="3 4">AF211</strain>
    </source>
</reference>
<feature type="transmembrane region" description="Helical" evidence="2">
    <location>
        <begin position="45"/>
        <end position="66"/>
    </location>
</feature>
<proteinExistence type="predicted"/>
<name>A0A0S2W471_9FIRM</name>
<dbReference type="Proteomes" id="UP000064844">
    <property type="component" value="Chromosome"/>
</dbReference>
<keyword evidence="4" id="KW-1185">Reference proteome</keyword>
<dbReference type="KEGG" id="ibu:IB211_01738"/>
<protein>
    <submittedName>
        <fullName evidence="3">Cell shape-determining protein</fullName>
    </submittedName>
</protein>
<feature type="transmembrane region" description="Helical" evidence="2">
    <location>
        <begin position="12"/>
        <end position="33"/>
    </location>
</feature>
<dbReference type="STRING" id="1297617.IB211_01738"/>
<evidence type="ECO:0000256" key="1">
    <source>
        <dbReference type="SAM" id="MobiDB-lite"/>
    </source>
</evidence>
<dbReference type="eggNOG" id="ENOG502Z7PD">
    <property type="taxonomic scope" value="Bacteria"/>
</dbReference>
<dbReference type="PATRIC" id="fig|1297617.4.peg.1786"/>
<dbReference type="AlphaFoldDB" id="A0A0S2W471"/>
<reference evidence="4" key="2">
    <citation type="submission" date="2015-04" db="EMBL/GenBank/DDBJ databases">
        <title>A butyrogenic pathway from the amino acid lysine in a human gut commensal.</title>
        <authorList>
            <person name="de Vos W.M."/>
            <person name="Bui N.T.P."/>
            <person name="Plugge C.M."/>
            <person name="Ritari J."/>
        </authorList>
    </citation>
    <scope>NUCLEOTIDE SEQUENCE [LARGE SCALE GENOMIC DNA]</scope>
    <source>
        <strain evidence="4">AF211</strain>
    </source>
</reference>
<sequence>MENKKQRGPKSKLGAVLQSLLITAVVGFIYFYVSLPALNLQDSNFYVFVFVLCLVFVISALFTTGFHMDPGGGLKEYFRFIKSQCLPVGILMAALILVGVVGSVISMPLFRASAYRQLLQVEEGDFSTDVKEISFNEIPLLDEDSARYLSTTQMGTIPDMASQFEVAYDSTQINYQGSPVRVAPLEYADLIRWFTNRSNGLPAYIVVDMVSQEVKVVRLPDGLGIKYSPSEPLNRNVMRHLRFQYPTFLFATPSFEIDESGNPWWVCPRVVKTIGLFGGTDIRGAVLMDAVTGECSYHEEVPQWVDRVYLASLIMEQYDYYGTLVHGFINSVFGQRDVKITTEGYNYIALNDDVYMYTGVTSATSDQSNLGFLLCNQRTKETKFYTIPGATEQSARASAEGMVQDQGYRSTFPLLLNISDQPTYFIALKDDRQLVKKYAMVNVGQFNLVGIGDTVAACEQDYLRLLGEKGIAAPEERIETQVSGTVAEIRSAVLDGTTYYFIRLEGEEVFYSLSAVQNPVAVLLNAGDLVTIDHAPQAEGESSSILDGYTLTVEGKAAPEPSSVPEAGSGTEDWTEVPILS</sequence>
<keyword evidence="2" id="KW-0472">Membrane</keyword>
<organism evidence="3 4">
    <name type="scientific">Intestinimonas butyriciproducens</name>
    <dbReference type="NCBI Taxonomy" id="1297617"/>
    <lineage>
        <taxon>Bacteria</taxon>
        <taxon>Bacillati</taxon>
        <taxon>Bacillota</taxon>
        <taxon>Clostridia</taxon>
        <taxon>Eubacteriales</taxon>
        <taxon>Intestinimonas</taxon>
    </lineage>
</organism>
<evidence type="ECO:0000313" key="4">
    <source>
        <dbReference type="Proteomes" id="UP000064844"/>
    </source>
</evidence>
<feature type="region of interest" description="Disordered" evidence="1">
    <location>
        <begin position="556"/>
        <end position="581"/>
    </location>
</feature>
<keyword evidence="2" id="KW-0812">Transmembrane</keyword>